<keyword evidence="11" id="KW-0067">ATP-binding</keyword>
<dbReference type="InterPro" id="IPR018936">
    <property type="entry name" value="PI3/4_kinase_CS"/>
</dbReference>
<evidence type="ECO:0000259" key="18">
    <source>
        <dbReference type="PROSITE" id="PS51545"/>
    </source>
</evidence>
<dbReference type="Gene3D" id="3.30.1010.10">
    <property type="entry name" value="Phosphatidylinositol 3-kinase Catalytic Subunit, Chain A, domain 4"/>
    <property type="match status" value="1"/>
</dbReference>
<feature type="domain" description="PI3K/PI4K catalytic" evidence="17">
    <location>
        <begin position="1762"/>
        <end position="2054"/>
    </location>
</feature>
<dbReference type="GO" id="GO:0005886">
    <property type="term" value="C:plasma membrane"/>
    <property type="evidence" value="ECO:0000318"/>
    <property type="project" value="GO_Central"/>
</dbReference>
<dbReference type="Gene3D" id="1.25.40.70">
    <property type="entry name" value="Phosphatidylinositol 3-kinase, accessory domain (PIK)"/>
    <property type="match status" value="1"/>
</dbReference>
<dbReference type="OMA" id="MSQRDEN"/>
<dbReference type="EC" id="2.7.1.67" evidence="4"/>
<dbReference type="GO" id="GO:0005524">
    <property type="term" value="F:ATP binding"/>
    <property type="evidence" value="ECO:0007669"/>
    <property type="project" value="UniProtKB-KW"/>
</dbReference>
<evidence type="ECO:0000256" key="4">
    <source>
        <dbReference type="ARBA" id="ARBA00012169"/>
    </source>
</evidence>
<dbReference type="InterPro" id="IPR000403">
    <property type="entry name" value="PI3/4_kinase_cat_dom"/>
</dbReference>
<keyword evidence="20" id="KW-1185">Reference proteome</keyword>
<evidence type="ECO:0000256" key="11">
    <source>
        <dbReference type="ARBA" id="ARBA00022840"/>
    </source>
</evidence>
<dbReference type="Pfam" id="PF00613">
    <property type="entry name" value="PI3Ka"/>
    <property type="match status" value="1"/>
</dbReference>
<dbReference type="FunFam" id="1.10.1070.11:FF:000005">
    <property type="entry name" value="Phosphatidylinositol 4-kinase, catalytic, alpha"/>
    <property type="match status" value="1"/>
</dbReference>
<dbReference type="InterPro" id="IPR001263">
    <property type="entry name" value="PI3K_accessory_dom"/>
</dbReference>
<dbReference type="PhylomeDB" id="D2A3W3"/>
<dbReference type="EMBL" id="KQ971348">
    <property type="protein sequence ID" value="EFA04876.1"/>
    <property type="molecule type" value="Genomic_DNA"/>
</dbReference>
<evidence type="ECO:0000256" key="10">
    <source>
        <dbReference type="ARBA" id="ARBA00022777"/>
    </source>
</evidence>
<evidence type="ECO:0000256" key="2">
    <source>
        <dbReference type="ARBA" id="ARBA00004496"/>
    </source>
</evidence>
<dbReference type="InterPro" id="IPR042236">
    <property type="entry name" value="PI3K_accessory_sf"/>
</dbReference>
<evidence type="ECO:0000256" key="6">
    <source>
        <dbReference type="ARBA" id="ARBA00022490"/>
    </source>
</evidence>
<dbReference type="Pfam" id="PF19274">
    <property type="entry name" value="PI4K_N"/>
    <property type="match status" value="3"/>
</dbReference>
<dbReference type="FunFam" id="1.25.40.70:FF:000002">
    <property type="entry name" value="Phosphatidylinositol 4-kinase, catalytic, alpha"/>
    <property type="match status" value="1"/>
</dbReference>
<dbReference type="PROSITE" id="PS00916">
    <property type="entry name" value="PI3_4_KINASE_2"/>
    <property type="match status" value="1"/>
</dbReference>
<evidence type="ECO:0000259" key="17">
    <source>
        <dbReference type="PROSITE" id="PS50290"/>
    </source>
</evidence>
<dbReference type="Gene3D" id="1.10.1070.11">
    <property type="entry name" value="Phosphatidylinositol 3-/4-kinase, catalytic domain"/>
    <property type="match status" value="1"/>
</dbReference>
<keyword evidence="5" id="KW-1003">Cell membrane</keyword>
<evidence type="ECO:0000256" key="5">
    <source>
        <dbReference type="ARBA" id="ARBA00022475"/>
    </source>
</evidence>
<comment type="subcellular location">
    <subcellularLocation>
        <location evidence="1">Cell membrane</location>
    </subcellularLocation>
    <subcellularLocation>
        <location evidence="2">Cytoplasm</location>
    </subcellularLocation>
</comment>
<dbReference type="eggNOG" id="KOG0902">
    <property type="taxonomic scope" value="Eukaryota"/>
</dbReference>
<reference evidence="19 20" key="1">
    <citation type="journal article" date="2008" name="Nature">
        <title>The genome of the model beetle and pest Tribolium castaneum.</title>
        <authorList>
            <consortium name="Tribolium Genome Sequencing Consortium"/>
            <person name="Richards S."/>
            <person name="Gibbs R.A."/>
            <person name="Weinstock G.M."/>
            <person name="Brown S.J."/>
            <person name="Denell R."/>
            <person name="Beeman R.W."/>
            <person name="Gibbs R."/>
            <person name="Beeman R.W."/>
            <person name="Brown S.J."/>
            <person name="Bucher G."/>
            <person name="Friedrich M."/>
            <person name="Grimmelikhuijzen C.J."/>
            <person name="Klingler M."/>
            <person name="Lorenzen M."/>
            <person name="Richards S."/>
            <person name="Roth S."/>
            <person name="Schroder R."/>
            <person name="Tautz D."/>
            <person name="Zdobnov E.M."/>
            <person name="Muzny D."/>
            <person name="Gibbs R.A."/>
            <person name="Weinstock G.M."/>
            <person name="Attaway T."/>
            <person name="Bell S."/>
            <person name="Buhay C.J."/>
            <person name="Chandrabose M.N."/>
            <person name="Chavez D."/>
            <person name="Clerk-Blankenburg K.P."/>
            <person name="Cree A."/>
            <person name="Dao M."/>
            <person name="Davis C."/>
            <person name="Chacko J."/>
            <person name="Dinh H."/>
            <person name="Dugan-Rocha S."/>
            <person name="Fowler G."/>
            <person name="Garner T.T."/>
            <person name="Garnes J."/>
            <person name="Gnirke A."/>
            <person name="Hawes A."/>
            <person name="Hernandez J."/>
            <person name="Hines S."/>
            <person name="Holder M."/>
            <person name="Hume J."/>
            <person name="Jhangiani S.N."/>
            <person name="Joshi V."/>
            <person name="Khan Z.M."/>
            <person name="Jackson L."/>
            <person name="Kovar C."/>
            <person name="Kowis A."/>
            <person name="Lee S."/>
            <person name="Lewis L.R."/>
            <person name="Margolis J."/>
            <person name="Morgan M."/>
            <person name="Nazareth L.V."/>
            <person name="Nguyen N."/>
            <person name="Okwuonu G."/>
            <person name="Parker D."/>
            <person name="Richards S."/>
            <person name="Ruiz S.J."/>
            <person name="Santibanez J."/>
            <person name="Savard J."/>
            <person name="Scherer S.E."/>
            <person name="Schneider B."/>
            <person name="Sodergren E."/>
            <person name="Tautz D."/>
            <person name="Vattahil S."/>
            <person name="Villasana D."/>
            <person name="White C.S."/>
            <person name="Wright R."/>
            <person name="Park Y."/>
            <person name="Beeman R.W."/>
            <person name="Lord J."/>
            <person name="Oppert B."/>
            <person name="Lorenzen M."/>
            <person name="Brown S."/>
            <person name="Wang L."/>
            <person name="Savard J."/>
            <person name="Tautz D."/>
            <person name="Richards S."/>
            <person name="Weinstock G."/>
            <person name="Gibbs R.A."/>
            <person name="Liu Y."/>
            <person name="Worley K."/>
            <person name="Weinstock G."/>
            <person name="Elsik C.G."/>
            <person name="Reese J.T."/>
            <person name="Elhaik E."/>
            <person name="Landan G."/>
            <person name="Graur D."/>
            <person name="Arensburger P."/>
            <person name="Atkinson P."/>
            <person name="Beeman R.W."/>
            <person name="Beidler J."/>
            <person name="Brown S.J."/>
            <person name="Demuth J.P."/>
            <person name="Drury D.W."/>
            <person name="Du Y.Z."/>
            <person name="Fujiwara H."/>
            <person name="Lorenzen M."/>
            <person name="Maselli V."/>
            <person name="Osanai M."/>
            <person name="Park Y."/>
            <person name="Robertson H.M."/>
            <person name="Tu Z."/>
            <person name="Wang J.J."/>
            <person name="Wang S."/>
            <person name="Richards S."/>
            <person name="Song H."/>
            <person name="Zhang L."/>
            <person name="Sodergren E."/>
            <person name="Werner D."/>
            <person name="Stanke M."/>
            <person name="Morgenstern B."/>
            <person name="Solovyev V."/>
            <person name="Kosarev P."/>
            <person name="Brown G."/>
            <person name="Chen H.C."/>
            <person name="Ermolaeva O."/>
            <person name="Hlavina W."/>
            <person name="Kapustin Y."/>
            <person name="Kiryutin B."/>
            <person name="Kitts P."/>
            <person name="Maglott D."/>
            <person name="Pruitt K."/>
            <person name="Sapojnikov V."/>
            <person name="Souvorov A."/>
            <person name="Mackey A.J."/>
            <person name="Waterhouse R.M."/>
            <person name="Wyder S."/>
            <person name="Zdobnov E.M."/>
            <person name="Zdobnov E.M."/>
            <person name="Wyder S."/>
            <person name="Kriventseva E.V."/>
            <person name="Kadowaki T."/>
            <person name="Bork P."/>
            <person name="Aranda M."/>
            <person name="Bao R."/>
            <person name="Beermann A."/>
            <person name="Berns N."/>
            <person name="Bolognesi R."/>
            <person name="Bonneton F."/>
            <person name="Bopp D."/>
            <person name="Brown S.J."/>
            <person name="Bucher G."/>
            <person name="Butts T."/>
            <person name="Chaumot A."/>
            <person name="Denell R.E."/>
            <person name="Ferrier D.E."/>
            <person name="Friedrich M."/>
            <person name="Gordon C.M."/>
            <person name="Jindra M."/>
            <person name="Klingler M."/>
            <person name="Lan Q."/>
            <person name="Lattorff H.M."/>
            <person name="Laudet V."/>
            <person name="von Levetsow C."/>
            <person name="Liu Z."/>
            <person name="Lutz R."/>
            <person name="Lynch J.A."/>
            <person name="da Fonseca R.N."/>
            <person name="Posnien N."/>
            <person name="Reuter R."/>
            <person name="Roth S."/>
            <person name="Savard J."/>
            <person name="Schinko J.B."/>
            <person name="Schmitt C."/>
            <person name="Schoppmeier M."/>
            <person name="Schroder R."/>
            <person name="Shippy T.D."/>
            <person name="Simonnet F."/>
            <person name="Marques-Souza H."/>
            <person name="Tautz D."/>
            <person name="Tomoyasu Y."/>
            <person name="Trauner J."/>
            <person name="Van der Zee M."/>
            <person name="Vervoort M."/>
            <person name="Wittkopp N."/>
            <person name="Wimmer E.A."/>
            <person name="Yang X."/>
            <person name="Jones A.K."/>
            <person name="Sattelle D.B."/>
            <person name="Ebert P.R."/>
            <person name="Nelson D."/>
            <person name="Scott J.G."/>
            <person name="Beeman R.W."/>
            <person name="Muthukrishnan S."/>
            <person name="Kramer K.J."/>
            <person name="Arakane Y."/>
            <person name="Beeman R.W."/>
            <person name="Zhu Q."/>
            <person name="Hogenkamp D."/>
            <person name="Dixit R."/>
            <person name="Oppert B."/>
            <person name="Jiang H."/>
            <person name="Zou Z."/>
            <person name="Marshall J."/>
            <person name="Elpidina E."/>
            <person name="Vinokurov K."/>
            <person name="Oppert C."/>
            <person name="Zou Z."/>
            <person name="Evans J."/>
            <person name="Lu Z."/>
            <person name="Zhao P."/>
            <person name="Sumathipala N."/>
            <person name="Altincicek B."/>
            <person name="Vilcinskas A."/>
            <person name="Williams M."/>
            <person name="Hultmark D."/>
            <person name="Hetru C."/>
            <person name="Jiang H."/>
            <person name="Grimmelikhuijzen C.J."/>
            <person name="Hauser F."/>
            <person name="Cazzamali G."/>
            <person name="Williamson M."/>
            <person name="Park Y."/>
            <person name="Li B."/>
            <person name="Tanaka Y."/>
            <person name="Predel R."/>
            <person name="Neupert S."/>
            <person name="Schachtner J."/>
            <person name="Verleyen P."/>
            <person name="Raible F."/>
            <person name="Bork P."/>
            <person name="Friedrich M."/>
            <person name="Walden K.K."/>
            <person name="Robertson H.M."/>
            <person name="Angeli S."/>
            <person name="Foret S."/>
            <person name="Bucher G."/>
            <person name="Schuetz S."/>
            <person name="Maleszka R."/>
            <person name="Wimmer E.A."/>
            <person name="Beeman R.W."/>
            <person name="Lorenzen M."/>
            <person name="Tomoyasu Y."/>
            <person name="Miller S.C."/>
            <person name="Grossmann D."/>
            <person name="Bucher G."/>
        </authorList>
    </citation>
    <scope>NUCLEOTIDE SEQUENCE [LARGE SCALE GENOMIC DNA]</scope>
    <source>
        <strain evidence="19 20">Georgia GA2</strain>
    </source>
</reference>
<evidence type="ECO:0000256" key="13">
    <source>
        <dbReference type="ARBA" id="ARBA00023136"/>
    </source>
</evidence>
<keyword evidence="10" id="KW-0418">Kinase</keyword>
<dbReference type="FunFam" id="3.30.1010.10:FF:000009">
    <property type="entry name" value="Phosphatidylinositol 4-kinase, catalytic, alpha"/>
    <property type="match status" value="1"/>
</dbReference>
<keyword evidence="12" id="KW-0443">Lipid metabolism</keyword>
<dbReference type="SUPFAM" id="SSF56112">
    <property type="entry name" value="Protein kinase-like (PK-like)"/>
    <property type="match status" value="1"/>
</dbReference>
<dbReference type="GO" id="GO:0048015">
    <property type="term" value="P:phosphatidylinositol-mediated signaling"/>
    <property type="evidence" value="ECO:0000318"/>
    <property type="project" value="GO_Central"/>
</dbReference>
<evidence type="ECO:0000313" key="19">
    <source>
        <dbReference type="EMBL" id="EFA04876.1"/>
    </source>
</evidence>
<comment type="subunit">
    <text evidence="15">Component of a phosphatidylinositol 4-kinase (PI4K) complex, composed of PI4KA, EFR3 (EFR3A or EFR3B), TTC7 (TTC7A or TTC7B) and HYCC (HYCC1 or HYCC2). Interacts with TMEM150A; regulating recruitment to the plasma membrane. Interacts with TTC7A.</text>
</comment>
<name>D2A3W3_TRICA</name>
<dbReference type="FunCoup" id="D2A3W3">
    <property type="interactions" value="1778"/>
</dbReference>
<evidence type="ECO:0000256" key="16">
    <source>
        <dbReference type="ARBA" id="ARBA00067500"/>
    </source>
</evidence>
<proteinExistence type="inferred from homology"/>
<dbReference type="GO" id="GO:0046854">
    <property type="term" value="P:phosphatidylinositol phosphate biosynthetic process"/>
    <property type="evidence" value="ECO:0000318"/>
    <property type="project" value="GO_Central"/>
</dbReference>
<dbReference type="PANTHER" id="PTHR10048:SF15">
    <property type="entry name" value="PHOSPHATIDYLINOSITOL 4-KINASE ALPHA"/>
    <property type="match status" value="1"/>
</dbReference>
<dbReference type="SUPFAM" id="SSF48371">
    <property type="entry name" value="ARM repeat"/>
    <property type="match status" value="2"/>
</dbReference>
<keyword evidence="6" id="KW-0963">Cytoplasm</keyword>
<accession>D2A3W3</accession>
<evidence type="ECO:0000313" key="20">
    <source>
        <dbReference type="Proteomes" id="UP000007266"/>
    </source>
</evidence>
<reference evidence="19 20" key="2">
    <citation type="journal article" date="2010" name="Nucleic Acids Res.">
        <title>BeetleBase in 2010: revisions to provide comprehensive genomic information for Tribolium castaneum.</title>
        <authorList>
            <person name="Kim H.S."/>
            <person name="Murphy T."/>
            <person name="Xia J."/>
            <person name="Caragea D."/>
            <person name="Park Y."/>
            <person name="Beeman R.W."/>
            <person name="Lorenzen M.D."/>
            <person name="Butcher S."/>
            <person name="Manak J.R."/>
            <person name="Brown S.J."/>
        </authorList>
    </citation>
    <scope>GENOME REANNOTATION</scope>
    <source>
        <strain evidence="19 20">Georgia GA2</strain>
    </source>
</reference>
<protein>
    <recommendedName>
        <fullName evidence="16">Phosphatidylinositol 4-kinase alpha</fullName>
        <ecNumber evidence="4">2.7.1.67</ecNumber>
    </recommendedName>
</protein>
<dbReference type="SMART" id="SM00145">
    <property type="entry name" value="PI3Ka"/>
    <property type="match status" value="1"/>
</dbReference>
<dbReference type="InterPro" id="IPR045495">
    <property type="entry name" value="PI4K_N"/>
</dbReference>
<evidence type="ECO:0000256" key="7">
    <source>
        <dbReference type="ARBA" id="ARBA00022553"/>
    </source>
</evidence>
<evidence type="ECO:0000256" key="8">
    <source>
        <dbReference type="ARBA" id="ARBA00022679"/>
    </source>
</evidence>
<keyword evidence="7" id="KW-0597">Phosphoprotein</keyword>
<sequence length="2070" mass="234033">MARDDKLFFHKTVQHLARSLACIKNTPWDKVKTLYDLCPIETTNGTVSLNSRQQDAVIALGIYFLESGLEHKDTILPYLLKLAKALGKATWLDEIKQNPSDRIPVAEKFSFCLHTLLCDIAVKCEDSREEIIETQVDCLVKLTNSILKTRENTNSAVKLFLCKTTVPVLIGLSRAMGRFCNTEPPLICRLFPKPEPPLSPVTSNPDYKRSFSNFRSIIPRSLSGNLAATVDILAITQGYDTTDVAYSSASLKRGSLINQNFVNYDPATYFFSKFGSSFNQFPHLRVNDPNDKKGQIIFPLQHLQTILSLAKKLLTKDMLSFLDEQSLEVYTTGKIVIFPYKTFSETINLVMVTLMRELLQPQKSLPVAFTKDVQEFVKGLYLNGQTELQSRNHDASEKEDRESNFALVNKFKVNVMANAACVDLLVWAIGDETGADSLCGRLTEKINSNHGYKLVLAHMPLVMVCLEGLGTLAQKFPNIASTSIYCLRDFLITPSPILSKLHRQANEKGNKENLKIIAHVNGLKAETTKPHNPTQSAFEKLRDAAIENLCYALEAAHTTDADCVRALVASVSNRLFRAEKSDSESTLISTNIVIMLGHVAVSMKGTPKTTDTILQFFQQRFCRVPSALDTLIVDQLGCMIIAQCEPHVYEVVMKMFTMITVESSNAAYGNPTNEKAQYRHVSRPVINALANIAANIQSESQMNELLGRLLELFVQLGLEGKRASEKSPGALKASSSAGNLGVLIPVIAVLLRRLPPIKNPKPRIHKLFRDFWLYCVIMGFTASDSGLWPKEWYEGVKEIAVKSPALVSPTSSRSEMRELQYTSAVRNDSVSITELQELKNQILELLKQPADVTAYVNRLTFAQCTFLLSVYWVEILRIQNSPEPSLVPIITEYLSDSALQKDKSGMWVCVSAVGERVFEKFLEVMKNKPKYEAREAELEGHAQFLLVHFNDPHKQIRHVSDKFLVSLFDRFPHLLWSRKVLWTMLDIMQVLSNSLHLDPNQETPTLRIPRTPYSIQLMDTLEARETKVKHFAANSERIIKEALKWAPHWTRSHIQEYIINQGQGAGLWNHTGLSLALETILQFGPLNMSSAPMSVSTLEKRPKCVKSDSSKLMVSTSLRCKYIGEVIGLSAVYGTEGKEKLIEFIMKRVWTACQERSDSEHRDALWQATALLISTTEFHRNLLHCIAWSQVELFTVEAMRTAVECWQWLITSRPELEIRFLQEMVSAWNCTVQKRMGLFSTSEPMTSPLAAYEGARLEPNPPFVKPHGIWVQFICELIDNVKYSSYEKVEMLASLIHRSLAMCVGADPPCQTRSVSAVGVRFKLLTCGLSLLQGDILPKSLAKNVLRERIYCSCLDYFCKPVMCPSQTPTELREDITTLVRFWQTLHSDKKYLKASDVGDLDIGQNAPMMVENNELTKPNDFNRPTSGWINTVPLSSSTATLSKRSAKSKRVPMADNFVKCYLKKRNLIMDLLTVEIEFLIVWLNPTSRQEQQIPGEENIASWRAKTITEKQWQDYTRLAWDISPVLATYLPSRFKTNEAIMSEIRHQVQQNPVSVSHVPEALQYLATTNAILSDSTKLVHMLTWARVSPITALAYFSRQFPPHPITAQYAVKVLSSYPADAVLFYIPQLVQALRHDTMGYVTEFIKYVAKKSQIVAHQLIWNMKTNMYLDEDMQHKDVVLFDVLDALCNSILAELSGPAKQFYEREFDFFDKITSISGEIRPYPKGPERRRACLEALRKIKVQPGCYLPSNPEAMVVDIDYNSGVPMQSAAKAPYLARFKVCRCGINELENIAMAVSVNENHEQNFGPEMWQAAIFKVGDDVRQDMLALQVIGIFKNIFQTVGLDLYLFPYRVVATAPGCGVIECVPNAKSRDQLGRQTDIGLYEYFLKKYGEESSKEFQNARRNFIISMAAYSVVGFLLQIKDRHNGNIMLDTDGHIIHIDFGFMFESSPGGNLGFEPDIKLTDEMVMIMGGKMEAAPFKWFSDLCVQAYLAVRPYQESIISLVSLMLDTGLPCFRGQTIKLLRGRFHPGATDKEAATYMLQIIRNSFLNFRTRTYDMIQYYQNQIPY</sequence>
<gene>
    <name evidence="19" type="primary">AUGUSTUS-3.0.2_14935</name>
    <name evidence="19" type="ORF">TcasGA2_TC014935</name>
</gene>
<dbReference type="PROSITE" id="PS50290">
    <property type="entry name" value="PI3_4_KINASE_3"/>
    <property type="match status" value="1"/>
</dbReference>
<feature type="domain" description="PIK helical" evidence="18">
    <location>
        <begin position="1510"/>
        <end position="1688"/>
    </location>
</feature>
<evidence type="ECO:0000256" key="15">
    <source>
        <dbReference type="ARBA" id="ARBA00062776"/>
    </source>
</evidence>
<dbReference type="GO" id="GO:0004430">
    <property type="term" value="F:1-phosphatidylinositol 4-kinase activity"/>
    <property type="evidence" value="ECO:0000318"/>
    <property type="project" value="GO_Central"/>
</dbReference>
<comment type="similarity">
    <text evidence="3">Belongs to the PI3/PI4-kinase family. Type III PI4K subfamily.</text>
</comment>
<keyword evidence="9" id="KW-0547">Nucleotide-binding</keyword>
<dbReference type="PANTHER" id="PTHR10048">
    <property type="entry name" value="PHOSPHATIDYLINOSITOL KINASE"/>
    <property type="match status" value="1"/>
</dbReference>
<dbReference type="SMART" id="SM00146">
    <property type="entry name" value="PI3Kc"/>
    <property type="match status" value="1"/>
</dbReference>
<evidence type="ECO:0000256" key="12">
    <source>
        <dbReference type="ARBA" id="ARBA00023098"/>
    </source>
</evidence>
<dbReference type="Proteomes" id="UP000007266">
    <property type="component" value="Linkage group 6"/>
</dbReference>
<keyword evidence="8" id="KW-0808">Transferase</keyword>
<dbReference type="GO" id="GO:0005737">
    <property type="term" value="C:cytoplasm"/>
    <property type="evidence" value="ECO:0000318"/>
    <property type="project" value="GO_Central"/>
</dbReference>
<evidence type="ECO:0000256" key="3">
    <source>
        <dbReference type="ARBA" id="ARBA00006209"/>
    </source>
</evidence>
<dbReference type="InParanoid" id="D2A3W3"/>
<dbReference type="PROSITE" id="PS51545">
    <property type="entry name" value="PIK_HELICAL"/>
    <property type="match status" value="1"/>
</dbReference>
<dbReference type="InterPro" id="IPR036940">
    <property type="entry name" value="PI3/4_kinase_cat_sf"/>
</dbReference>
<keyword evidence="13" id="KW-0472">Membrane</keyword>
<dbReference type="STRING" id="7070.D2A3W3"/>
<dbReference type="PROSITE" id="PS00915">
    <property type="entry name" value="PI3_4_KINASE_1"/>
    <property type="match status" value="1"/>
</dbReference>
<evidence type="ECO:0000256" key="1">
    <source>
        <dbReference type="ARBA" id="ARBA00004236"/>
    </source>
</evidence>
<dbReference type="InterPro" id="IPR015433">
    <property type="entry name" value="PI3/4_kinase"/>
</dbReference>
<comment type="function">
    <text evidence="14">Acts on phosphatidylinositol (PtdIns) in the first committed step in the production of the second messenger inositol-1,4,5,-trisphosphate.</text>
</comment>
<dbReference type="Pfam" id="PF00454">
    <property type="entry name" value="PI3_PI4_kinase"/>
    <property type="match status" value="1"/>
</dbReference>
<evidence type="ECO:0000256" key="9">
    <source>
        <dbReference type="ARBA" id="ARBA00022741"/>
    </source>
</evidence>
<organism evidence="19 20">
    <name type="scientific">Tribolium castaneum</name>
    <name type="common">Red flour beetle</name>
    <dbReference type="NCBI Taxonomy" id="7070"/>
    <lineage>
        <taxon>Eukaryota</taxon>
        <taxon>Metazoa</taxon>
        <taxon>Ecdysozoa</taxon>
        <taxon>Arthropoda</taxon>
        <taxon>Hexapoda</taxon>
        <taxon>Insecta</taxon>
        <taxon>Pterygota</taxon>
        <taxon>Neoptera</taxon>
        <taxon>Endopterygota</taxon>
        <taxon>Coleoptera</taxon>
        <taxon>Polyphaga</taxon>
        <taxon>Cucujiformia</taxon>
        <taxon>Tenebrionidae</taxon>
        <taxon>Tenebrionidae incertae sedis</taxon>
        <taxon>Tribolium</taxon>
    </lineage>
</organism>
<evidence type="ECO:0000256" key="14">
    <source>
        <dbReference type="ARBA" id="ARBA00056014"/>
    </source>
</evidence>
<dbReference type="CDD" id="cd05167">
    <property type="entry name" value="PI4Kc_III_alpha"/>
    <property type="match status" value="1"/>
</dbReference>
<dbReference type="InterPro" id="IPR016024">
    <property type="entry name" value="ARM-type_fold"/>
</dbReference>
<dbReference type="HOGENOM" id="CLU_000893_2_0_1"/>
<dbReference type="InterPro" id="IPR011009">
    <property type="entry name" value="Kinase-like_dom_sf"/>
</dbReference>